<organism evidence="1 2">
    <name type="scientific">Kurthia sibirica</name>
    <dbReference type="NCBI Taxonomy" id="202750"/>
    <lineage>
        <taxon>Bacteria</taxon>
        <taxon>Bacillati</taxon>
        <taxon>Bacillota</taxon>
        <taxon>Bacilli</taxon>
        <taxon>Bacillales</taxon>
        <taxon>Caryophanaceae</taxon>
        <taxon>Kurthia</taxon>
    </lineage>
</organism>
<evidence type="ECO:0008006" key="3">
    <source>
        <dbReference type="Google" id="ProtNLM"/>
    </source>
</evidence>
<protein>
    <recommendedName>
        <fullName evidence="3">Lysine-N-methylase</fullName>
    </recommendedName>
</protein>
<evidence type="ECO:0000313" key="1">
    <source>
        <dbReference type="EMBL" id="PWI25811.1"/>
    </source>
</evidence>
<sequence>MQLRPELKIKQYDNFQCIGGACEDTCCAGWKISIDKKSYQNYKKTTNTILKPLLQKNLKRNRKSTNDEDYGLFHVNDEGVCGLLDTEGLCSIQTNSGPEALCTTCSVYPRDLKEINTIVEKTLDLSCPEVARLILLDQNGLEFIQDEAPALLPILGKINHSNQKADYFWTNRSFMITALQSRNITIETRLMYIGLYIRKLYELPVQQRFEQAPLLAENYLKNLQLAGSETIFDAIPANYTMQNTLVSHFFNMDKILSERYVTSVQNMKKNLYIDDSKSTDGEIINHIFNSNYKNEMIAIAFENFLVNLTFTKYVENTNEHLQDFYSEMTIQFTLLRLLILGNCATKPLSEEEIIVIFQSFIKNFTHNSTYVEVGKEILSKNEYEIISQAINVIKL</sequence>
<proteinExistence type="predicted"/>
<comment type="caution">
    <text evidence="1">The sequence shown here is derived from an EMBL/GenBank/DDBJ whole genome shotgun (WGS) entry which is preliminary data.</text>
</comment>
<evidence type="ECO:0000313" key="2">
    <source>
        <dbReference type="Proteomes" id="UP000245938"/>
    </source>
</evidence>
<dbReference type="Proteomes" id="UP000245938">
    <property type="component" value="Unassembled WGS sequence"/>
</dbReference>
<name>A0A2U3AMS2_9BACL</name>
<accession>A0A2U3AMS2</accession>
<dbReference type="OrthoDB" id="86584at2"/>
<dbReference type="NCBIfam" id="NF038110">
    <property type="entry name" value="Lys_methyl_FliB"/>
    <property type="match status" value="1"/>
</dbReference>
<dbReference type="RefSeq" id="WP_109305568.1">
    <property type="nucleotide sequence ID" value="NZ_BJUF01000012.1"/>
</dbReference>
<reference evidence="1 2" key="1">
    <citation type="submission" date="2018-05" db="EMBL/GenBank/DDBJ databases">
        <title>Kurthia sibirica genome sequence.</title>
        <authorList>
            <person name="Maclea K.S."/>
            <person name="Goen A.E."/>
        </authorList>
    </citation>
    <scope>NUCLEOTIDE SEQUENCE [LARGE SCALE GENOMIC DNA]</scope>
    <source>
        <strain evidence="1 2">ATCC 49154</strain>
    </source>
</reference>
<gene>
    <name evidence="1" type="ORF">DEX24_06300</name>
</gene>
<keyword evidence="2" id="KW-1185">Reference proteome</keyword>
<dbReference type="AlphaFoldDB" id="A0A2U3AMS2"/>
<dbReference type="EMBL" id="QFVR01000006">
    <property type="protein sequence ID" value="PWI25811.1"/>
    <property type="molecule type" value="Genomic_DNA"/>
</dbReference>